<protein>
    <submittedName>
        <fullName evidence="7">Glycine C-acetyltransferase</fullName>
        <ecNumber evidence="7">2.3.1.29</ecNumber>
    </submittedName>
</protein>
<accession>A0A7W8G9I6</accession>
<dbReference type="InterPro" id="IPR004839">
    <property type="entry name" value="Aminotransferase_I/II_large"/>
</dbReference>
<dbReference type="Pfam" id="PF00155">
    <property type="entry name" value="Aminotran_1_2"/>
    <property type="match status" value="1"/>
</dbReference>
<dbReference type="PANTHER" id="PTHR13693">
    <property type="entry name" value="CLASS II AMINOTRANSFERASE/8-AMINO-7-OXONONANOATE SYNTHASE"/>
    <property type="match status" value="1"/>
</dbReference>
<evidence type="ECO:0000256" key="3">
    <source>
        <dbReference type="ARBA" id="ARBA00022679"/>
    </source>
</evidence>
<dbReference type="Proteomes" id="UP000518887">
    <property type="component" value="Unassembled WGS sequence"/>
</dbReference>
<dbReference type="EC" id="2.3.1.29" evidence="7"/>
<keyword evidence="8" id="KW-1185">Reference proteome</keyword>
<dbReference type="RefSeq" id="WP_184659431.1">
    <property type="nucleotide sequence ID" value="NZ_CP031518.1"/>
</dbReference>
<dbReference type="Gene3D" id="3.90.1150.10">
    <property type="entry name" value="Aspartate Aminotransferase, domain 1"/>
    <property type="match status" value="1"/>
</dbReference>
<evidence type="ECO:0000256" key="4">
    <source>
        <dbReference type="ARBA" id="ARBA00022898"/>
    </source>
</evidence>
<evidence type="ECO:0000313" key="8">
    <source>
        <dbReference type="Proteomes" id="UP000518887"/>
    </source>
</evidence>
<dbReference type="SUPFAM" id="SSF53383">
    <property type="entry name" value="PLP-dependent transferases"/>
    <property type="match status" value="1"/>
</dbReference>
<dbReference type="InterPro" id="IPR050087">
    <property type="entry name" value="AON_synthase_class-II"/>
</dbReference>
<keyword evidence="4 5" id="KW-0663">Pyridoxal phosphate</keyword>
<dbReference type="CDD" id="cd06454">
    <property type="entry name" value="KBL_like"/>
    <property type="match status" value="1"/>
</dbReference>
<evidence type="ECO:0000256" key="1">
    <source>
        <dbReference type="ARBA" id="ARBA00001933"/>
    </source>
</evidence>
<dbReference type="AlphaFoldDB" id="A0A7W8G9I6"/>
<dbReference type="InterPro" id="IPR015422">
    <property type="entry name" value="PyrdxlP-dep_Trfase_small"/>
</dbReference>
<evidence type="ECO:0000256" key="5">
    <source>
        <dbReference type="RuleBase" id="RU003693"/>
    </source>
</evidence>
<evidence type="ECO:0000256" key="2">
    <source>
        <dbReference type="ARBA" id="ARBA00010008"/>
    </source>
</evidence>
<dbReference type="InterPro" id="IPR015424">
    <property type="entry name" value="PyrdxlP-dep_Trfase"/>
</dbReference>
<comment type="similarity">
    <text evidence="2">Belongs to the class-II pyridoxal-phosphate-dependent aminotransferase family. BioF subfamily.</text>
</comment>
<dbReference type="GO" id="GO:0030170">
    <property type="term" value="F:pyridoxal phosphate binding"/>
    <property type="evidence" value="ECO:0007669"/>
    <property type="project" value="InterPro"/>
</dbReference>
<comment type="caution">
    <text evidence="7">The sequence shown here is derived from an EMBL/GenBank/DDBJ whole genome shotgun (WGS) entry which is preliminary data.</text>
</comment>
<keyword evidence="7" id="KW-0012">Acyltransferase</keyword>
<dbReference type="PANTHER" id="PTHR13693:SF77">
    <property type="entry name" value="8-AMINO-7-OXONONANOATE SYNTHASE"/>
    <property type="match status" value="1"/>
</dbReference>
<sequence length="393" mass="42604">MKISEIKNALDLIEENKNLRKVKDFRMLSATKAVDENNKEYTVFSSNNYLGLTHEKSVIEAGKSALAFGSSSTGSRLTSGSSFELSLLEKNLADFKGCEDALVFNTGYMTNLGVLYALADKKSVIFSDQLNHASIIDGCRISGAKVLVYRHNDMNDLERLLAGLGIPDSFQIFVVSDGVFSMDGDIVNLPALLELKAKYNFCLIIDDAHALGVIGEKGHGTAEYYGLDGKSCGIDIQIGTLSKALAAEGGYAASSKLICDYLRNKSRPFIFSTALPPSVAASANEALNLLKTNGKSLVEKLNFNTRLMRNLLEDAGLPLVKGTTPIIPIVLGETEKALLFSSECLKNGILLSAIRPPSVPEGTSRIRLTVTAAHSEKEIRDCAKIISELWRKL</sequence>
<comment type="cofactor">
    <cofactor evidence="1 5">
        <name>pyridoxal 5'-phosphate</name>
        <dbReference type="ChEBI" id="CHEBI:597326"/>
    </cofactor>
</comment>
<evidence type="ECO:0000313" key="7">
    <source>
        <dbReference type="EMBL" id="MBB5226301.1"/>
    </source>
</evidence>
<evidence type="ECO:0000259" key="6">
    <source>
        <dbReference type="Pfam" id="PF00155"/>
    </source>
</evidence>
<dbReference type="InterPro" id="IPR001917">
    <property type="entry name" value="Aminotrans_II_pyridoxalP_BS"/>
</dbReference>
<keyword evidence="3 7" id="KW-0808">Transferase</keyword>
<reference evidence="7 8" key="1">
    <citation type="submission" date="2020-08" db="EMBL/GenBank/DDBJ databases">
        <title>Genomic Encyclopedia of Type Strains, Phase IV (KMG-IV): sequencing the most valuable type-strain genomes for metagenomic binning, comparative biology and taxonomic classification.</title>
        <authorList>
            <person name="Goeker M."/>
        </authorList>
    </citation>
    <scope>NUCLEOTIDE SEQUENCE [LARGE SCALE GENOMIC DNA]</scope>
    <source>
        <strain evidence="7 8">DSM 103462</strain>
    </source>
</reference>
<dbReference type="EMBL" id="JACHFQ010000005">
    <property type="protein sequence ID" value="MBB5226301.1"/>
    <property type="molecule type" value="Genomic_DNA"/>
</dbReference>
<name>A0A7W8G9I6_9SPIR</name>
<dbReference type="PROSITE" id="PS00599">
    <property type="entry name" value="AA_TRANSFER_CLASS_2"/>
    <property type="match status" value="1"/>
</dbReference>
<proteinExistence type="inferred from homology"/>
<dbReference type="InterPro" id="IPR015421">
    <property type="entry name" value="PyrdxlP-dep_Trfase_major"/>
</dbReference>
<dbReference type="GO" id="GO:0008890">
    <property type="term" value="F:glycine C-acetyltransferase activity"/>
    <property type="evidence" value="ECO:0007669"/>
    <property type="project" value="UniProtKB-EC"/>
</dbReference>
<feature type="domain" description="Aminotransferase class I/classII large" evidence="6">
    <location>
        <begin position="41"/>
        <end position="384"/>
    </location>
</feature>
<dbReference type="Gene3D" id="3.40.640.10">
    <property type="entry name" value="Type I PLP-dependent aspartate aminotransferase-like (Major domain)"/>
    <property type="match status" value="1"/>
</dbReference>
<gene>
    <name evidence="7" type="ORF">HNP76_001674</name>
</gene>
<organism evidence="7 8">
    <name type="scientific">Treponema ruminis</name>
    <dbReference type="NCBI Taxonomy" id="744515"/>
    <lineage>
        <taxon>Bacteria</taxon>
        <taxon>Pseudomonadati</taxon>
        <taxon>Spirochaetota</taxon>
        <taxon>Spirochaetia</taxon>
        <taxon>Spirochaetales</taxon>
        <taxon>Treponemataceae</taxon>
        <taxon>Treponema</taxon>
    </lineage>
</organism>